<evidence type="ECO:0000256" key="2">
    <source>
        <dbReference type="ARBA" id="ARBA00022448"/>
    </source>
</evidence>
<dbReference type="PRINTS" id="PR01264">
    <property type="entry name" value="MECHCHANNEL"/>
</dbReference>
<keyword evidence="8" id="KW-0407">Ion channel</keyword>
<organism evidence="11 16">
    <name type="scientific">Rotaria sordida</name>
    <dbReference type="NCBI Taxonomy" id="392033"/>
    <lineage>
        <taxon>Eukaryota</taxon>
        <taxon>Metazoa</taxon>
        <taxon>Spiralia</taxon>
        <taxon>Gnathifera</taxon>
        <taxon>Rotifera</taxon>
        <taxon>Eurotatoria</taxon>
        <taxon>Bdelloidea</taxon>
        <taxon>Philodinida</taxon>
        <taxon>Philodinidae</taxon>
        <taxon>Rotaria</taxon>
    </lineage>
</organism>
<keyword evidence="7 9" id="KW-0472">Membrane</keyword>
<dbReference type="HAMAP" id="MF_00115">
    <property type="entry name" value="MscL"/>
    <property type="match status" value="1"/>
</dbReference>
<keyword evidence="4 9" id="KW-0812">Transmembrane</keyword>
<dbReference type="GO" id="GO:0008381">
    <property type="term" value="F:mechanosensitive monoatomic ion channel activity"/>
    <property type="evidence" value="ECO:0007669"/>
    <property type="project" value="InterPro"/>
</dbReference>
<feature type="transmembrane region" description="Helical" evidence="9">
    <location>
        <begin position="89"/>
        <end position="110"/>
    </location>
</feature>
<protein>
    <recommendedName>
        <fullName evidence="17">Large-conductance mechanosensitive channel</fullName>
    </recommendedName>
</protein>
<dbReference type="InterPro" id="IPR037673">
    <property type="entry name" value="MSC/AndL"/>
</dbReference>
<evidence type="ECO:0000256" key="3">
    <source>
        <dbReference type="ARBA" id="ARBA00022475"/>
    </source>
</evidence>
<evidence type="ECO:0008006" key="17">
    <source>
        <dbReference type="Google" id="ProtNLM"/>
    </source>
</evidence>
<sequence length="159" mass="17696">MEVSHVTRCCCNFCKEFKEFVTRGSVLDLAIGIVIGTAFTNVVQSFVDDIITPPLGLLLGGVDFANLTIKMKNFVYTNQPSVVIRYGKFIQSCLTLFIIAMALFCIIKAVNQLYKIAAKKKEKKKTDANTEITEEVKVLREIRDLLAGKSSMALTHVQV</sequence>
<dbReference type="Proteomes" id="UP000663870">
    <property type="component" value="Unassembled WGS sequence"/>
</dbReference>
<evidence type="ECO:0000313" key="12">
    <source>
        <dbReference type="EMBL" id="CAF1177500.1"/>
    </source>
</evidence>
<keyword evidence="5 9" id="KW-1133">Transmembrane helix</keyword>
<dbReference type="EMBL" id="CAJNOT010001290">
    <property type="protein sequence ID" value="CAF1177500.1"/>
    <property type="molecule type" value="Genomic_DNA"/>
</dbReference>
<comment type="caution">
    <text evidence="11">The sequence shown here is derived from an EMBL/GenBank/DDBJ whole genome shotgun (WGS) entry which is preliminary data.</text>
</comment>
<evidence type="ECO:0000313" key="15">
    <source>
        <dbReference type="Proteomes" id="UP000663870"/>
    </source>
</evidence>
<reference evidence="11" key="1">
    <citation type="submission" date="2021-02" db="EMBL/GenBank/DDBJ databases">
        <authorList>
            <person name="Nowell W R."/>
        </authorList>
    </citation>
    <scope>NUCLEOTIDE SEQUENCE</scope>
</reference>
<dbReference type="Proteomes" id="UP000663854">
    <property type="component" value="Unassembled WGS sequence"/>
</dbReference>
<keyword evidence="15" id="KW-1185">Reference proteome</keyword>
<dbReference type="PANTHER" id="PTHR30266">
    <property type="entry name" value="MECHANOSENSITIVE CHANNEL MSCL"/>
    <property type="match status" value="1"/>
</dbReference>
<evidence type="ECO:0000256" key="5">
    <source>
        <dbReference type="ARBA" id="ARBA00022989"/>
    </source>
</evidence>
<dbReference type="EMBL" id="CAJNOL010001456">
    <property type="protein sequence ID" value="CAF1362748.1"/>
    <property type="molecule type" value="Genomic_DNA"/>
</dbReference>
<dbReference type="Proteomes" id="UP000663882">
    <property type="component" value="Unassembled WGS sequence"/>
</dbReference>
<dbReference type="Proteomes" id="UP000663864">
    <property type="component" value="Unassembled WGS sequence"/>
</dbReference>
<dbReference type="NCBIfam" id="NF001843">
    <property type="entry name" value="PRK00567.1-4"/>
    <property type="match status" value="1"/>
</dbReference>
<dbReference type="OrthoDB" id="10069343at2759"/>
<dbReference type="EMBL" id="CAJNOO010000647">
    <property type="protein sequence ID" value="CAF1000570.1"/>
    <property type="molecule type" value="Genomic_DNA"/>
</dbReference>
<evidence type="ECO:0000256" key="8">
    <source>
        <dbReference type="ARBA" id="ARBA00023303"/>
    </source>
</evidence>
<evidence type="ECO:0000313" key="11">
    <source>
        <dbReference type="EMBL" id="CAF1000570.1"/>
    </source>
</evidence>
<evidence type="ECO:0000313" key="10">
    <source>
        <dbReference type="EMBL" id="CAF0743654.1"/>
    </source>
</evidence>
<evidence type="ECO:0000313" key="13">
    <source>
        <dbReference type="EMBL" id="CAF1362091.1"/>
    </source>
</evidence>
<dbReference type="AlphaFoldDB" id="A0A814GSX9"/>
<accession>A0A814GSX9</accession>
<dbReference type="EMBL" id="CAJNOL010001452">
    <property type="protein sequence ID" value="CAF1362091.1"/>
    <property type="molecule type" value="Genomic_DNA"/>
</dbReference>
<evidence type="ECO:0000256" key="6">
    <source>
        <dbReference type="ARBA" id="ARBA00023065"/>
    </source>
</evidence>
<dbReference type="PANTHER" id="PTHR30266:SF2">
    <property type="entry name" value="LARGE-CONDUCTANCE MECHANOSENSITIVE CHANNEL"/>
    <property type="match status" value="1"/>
</dbReference>
<evidence type="ECO:0000256" key="4">
    <source>
        <dbReference type="ARBA" id="ARBA00022692"/>
    </source>
</evidence>
<evidence type="ECO:0000256" key="9">
    <source>
        <dbReference type="SAM" id="Phobius"/>
    </source>
</evidence>
<evidence type="ECO:0000313" key="14">
    <source>
        <dbReference type="EMBL" id="CAF1362748.1"/>
    </source>
</evidence>
<evidence type="ECO:0000313" key="16">
    <source>
        <dbReference type="Proteomes" id="UP000663882"/>
    </source>
</evidence>
<evidence type="ECO:0000256" key="7">
    <source>
        <dbReference type="ARBA" id="ARBA00023136"/>
    </source>
</evidence>
<gene>
    <name evidence="13" type="ORF">JXQ802_LOCUS32682</name>
    <name evidence="14" type="ORF">JXQ802_LOCUS32719</name>
    <name evidence="10" type="ORF">PYM288_LOCUS1701</name>
    <name evidence="11" type="ORF">RFH988_LOCUS14150</name>
    <name evidence="12" type="ORF">ZHD862_LOCUS21568</name>
</gene>
<dbReference type="NCBIfam" id="TIGR00220">
    <property type="entry name" value="mscL"/>
    <property type="match status" value="1"/>
</dbReference>
<keyword evidence="3" id="KW-1003">Cell membrane</keyword>
<name>A0A814GSX9_9BILA</name>
<keyword evidence="2" id="KW-0813">Transport</keyword>
<comment type="subcellular location">
    <subcellularLocation>
        <location evidence="1">Membrane</location>
        <topology evidence="1">Multi-pass membrane protein</topology>
    </subcellularLocation>
</comment>
<dbReference type="InterPro" id="IPR036019">
    <property type="entry name" value="MscL_channel"/>
</dbReference>
<dbReference type="SUPFAM" id="SSF81330">
    <property type="entry name" value="Gated mechanosensitive channel"/>
    <property type="match status" value="1"/>
</dbReference>
<dbReference type="Pfam" id="PF01741">
    <property type="entry name" value="MscL"/>
    <property type="match status" value="1"/>
</dbReference>
<proteinExistence type="inferred from homology"/>
<dbReference type="Gene3D" id="1.10.1200.120">
    <property type="entry name" value="Large-conductance mechanosensitive channel, MscL, domain 1"/>
    <property type="match status" value="1"/>
</dbReference>
<feature type="transmembrane region" description="Helical" evidence="9">
    <location>
        <begin position="25"/>
        <end position="43"/>
    </location>
</feature>
<evidence type="ECO:0000256" key="1">
    <source>
        <dbReference type="ARBA" id="ARBA00004141"/>
    </source>
</evidence>
<dbReference type="GO" id="GO:0016020">
    <property type="term" value="C:membrane"/>
    <property type="evidence" value="ECO:0007669"/>
    <property type="project" value="UniProtKB-SubCell"/>
</dbReference>
<dbReference type="InterPro" id="IPR001185">
    <property type="entry name" value="MS_channel"/>
</dbReference>
<dbReference type="EMBL" id="CAJNOH010000009">
    <property type="protein sequence ID" value="CAF0743654.1"/>
    <property type="molecule type" value="Genomic_DNA"/>
</dbReference>
<keyword evidence="6" id="KW-0406">Ion transport</keyword>